<gene>
    <name evidence="1" type="ORF">GDO81_024364</name>
</gene>
<name>A0AAV6YU49_ENGPU</name>
<sequence>MQEGRNLPYCILKGSEEPDKHERRSCEKIGQAPKPGANHIILKRWFTLIFHSHVGILSASRTYTLCNRCSSVLLQWRSISGCSG</sequence>
<protein>
    <submittedName>
        <fullName evidence="1">Uncharacterized protein</fullName>
    </submittedName>
</protein>
<evidence type="ECO:0000313" key="2">
    <source>
        <dbReference type="Proteomes" id="UP000824782"/>
    </source>
</evidence>
<proteinExistence type="predicted"/>
<evidence type="ECO:0000313" key="1">
    <source>
        <dbReference type="EMBL" id="KAG8537533.1"/>
    </source>
</evidence>
<comment type="caution">
    <text evidence="1">The sequence shown here is derived from an EMBL/GenBank/DDBJ whole genome shotgun (WGS) entry which is preliminary data.</text>
</comment>
<keyword evidence="2" id="KW-1185">Reference proteome</keyword>
<organism evidence="1 2">
    <name type="scientific">Engystomops pustulosus</name>
    <name type="common">Tungara frog</name>
    <name type="synonym">Physalaemus pustulosus</name>
    <dbReference type="NCBI Taxonomy" id="76066"/>
    <lineage>
        <taxon>Eukaryota</taxon>
        <taxon>Metazoa</taxon>
        <taxon>Chordata</taxon>
        <taxon>Craniata</taxon>
        <taxon>Vertebrata</taxon>
        <taxon>Euteleostomi</taxon>
        <taxon>Amphibia</taxon>
        <taxon>Batrachia</taxon>
        <taxon>Anura</taxon>
        <taxon>Neobatrachia</taxon>
        <taxon>Hyloidea</taxon>
        <taxon>Leptodactylidae</taxon>
        <taxon>Leiuperinae</taxon>
        <taxon>Engystomops</taxon>
    </lineage>
</organism>
<dbReference type="Proteomes" id="UP000824782">
    <property type="component" value="Unassembled WGS sequence"/>
</dbReference>
<dbReference type="EMBL" id="WNYA01029276">
    <property type="protein sequence ID" value="KAG8537533.1"/>
    <property type="molecule type" value="Genomic_DNA"/>
</dbReference>
<reference evidence="1" key="1">
    <citation type="thesis" date="2020" institute="ProQuest LLC" country="789 East Eisenhower Parkway, Ann Arbor, MI, USA">
        <title>Comparative Genomics and Chromosome Evolution.</title>
        <authorList>
            <person name="Mudd A.B."/>
        </authorList>
    </citation>
    <scope>NUCLEOTIDE SEQUENCE</scope>
    <source>
        <strain evidence="1">237g6f4</strain>
        <tissue evidence="1">Blood</tissue>
    </source>
</reference>
<accession>A0AAV6YU49</accession>
<dbReference type="AlphaFoldDB" id="A0AAV6YU49"/>